<dbReference type="EMBL" id="CP049140">
    <property type="protein sequence ID" value="QIE88965.1"/>
    <property type="molecule type" value="Genomic_DNA"/>
</dbReference>
<evidence type="ECO:0000259" key="4">
    <source>
        <dbReference type="Pfam" id="PF04536"/>
    </source>
</evidence>
<feature type="domain" description="TPM" evidence="4">
    <location>
        <begin position="55"/>
        <end position="177"/>
    </location>
</feature>
<dbReference type="RefSeq" id="WP_024764968.1">
    <property type="nucleotide sequence ID" value="NZ_CP049140.1"/>
</dbReference>
<feature type="region of interest" description="Disordered" evidence="1">
    <location>
        <begin position="385"/>
        <end position="424"/>
    </location>
</feature>
<dbReference type="InterPro" id="IPR007621">
    <property type="entry name" value="TPM_dom"/>
</dbReference>
<feature type="transmembrane region" description="Helical" evidence="2">
    <location>
        <begin position="334"/>
        <end position="353"/>
    </location>
</feature>
<feature type="compositionally biased region" description="Low complexity" evidence="1">
    <location>
        <begin position="390"/>
        <end position="406"/>
    </location>
</feature>
<evidence type="ECO:0000256" key="3">
    <source>
        <dbReference type="SAM" id="SignalP"/>
    </source>
</evidence>
<dbReference type="PANTHER" id="PTHR30373">
    <property type="entry name" value="UPF0603 PROTEIN YGCG"/>
    <property type="match status" value="1"/>
</dbReference>
<accession>A0A6G6J0P1</accession>
<evidence type="ECO:0000256" key="2">
    <source>
        <dbReference type="SAM" id="Phobius"/>
    </source>
</evidence>
<reference evidence="5 6" key="1">
    <citation type="submission" date="2020-02" db="EMBL/GenBank/DDBJ databases">
        <title>Integrative conjugative elements (ICEs) and plasmids drive adaptation of Pseudomonas nitroreducens strain HBP1 to wastewater environment.</title>
        <authorList>
            <person name="Sentchilo V."/>
            <person name="Carraro N."/>
            <person name="Bertelli C."/>
            <person name="van der Meer J.R."/>
        </authorList>
    </citation>
    <scope>NUCLEOTIDE SEQUENCE [LARGE SCALE GENOMIC DNA]</scope>
    <source>
        <strain evidence="5 6">HBP1</strain>
    </source>
</reference>
<name>A0A6G6J0P1_PSENT</name>
<feature type="transmembrane region" description="Helical" evidence="2">
    <location>
        <begin position="299"/>
        <end position="322"/>
    </location>
</feature>
<feature type="transmembrane region" description="Helical" evidence="2">
    <location>
        <begin position="247"/>
        <end position="266"/>
    </location>
</feature>
<keyword evidence="2" id="KW-0472">Membrane</keyword>
<dbReference type="KEGG" id="pnt:G5B91_22945"/>
<keyword evidence="3" id="KW-0732">Signal</keyword>
<organism evidence="5 6">
    <name type="scientific">Pseudomonas nitroreducens</name>
    <dbReference type="NCBI Taxonomy" id="46680"/>
    <lineage>
        <taxon>Bacteria</taxon>
        <taxon>Pseudomonadati</taxon>
        <taxon>Pseudomonadota</taxon>
        <taxon>Gammaproteobacteria</taxon>
        <taxon>Pseudomonadales</taxon>
        <taxon>Pseudomonadaceae</taxon>
        <taxon>Pseudomonas</taxon>
    </lineage>
</organism>
<protein>
    <submittedName>
        <fullName evidence="5">YgcG family protein</fullName>
    </submittedName>
</protein>
<keyword evidence="2" id="KW-1133">Transmembrane helix</keyword>
<keyword evidence="2" id="KW-0812">Transmembrane</keyword>
<feature type="transmembrane region" description="Helical" evidence="2">
    <location>
        <begin position="198"/>
        <end position="215"/>
    </location>
</feature>
<feature type="transmembrane region" description="Helical" evidence="2">
    <location>
        <begin position="222"/>
        <end position="241"/>
    </location>
</feature>
<feature type="chain" id="PRO_5026236587" evidence="3">
    <location>
        <begin position="23"/>
        <end position="424"/>
    </location>
</feature>
<dbReference type="Gene3D" id="3.10.310.50">
    <property type="match status" value="1"/>
</dbReference>
<gene>
    <name evidence="5" type="ORF">G5B91_22945</name>
</gene>
<evidence type="ECO:0000313" key="5">
    <source>
        <dbReference type="EMBL" id="QIE88965.1"/>
    </source>
</evidence>
<feature type="compositionally biased region" description="Gly residues" evidence="1">
    <location>
        <begin position="407"/>
        <end position="424"/>
    </location>
</feature>
<feature type="signal peptide" evidence="3">
    <location>
        <begin position="1"/>
        <end position="22"/>
    </location>
</feature>
<evidence type="ECO:0000256" key="1">
    <source>
        <dbReference type="SAM" id="MobiDB-lite"/>
    </source>
</evidence>
<feature type="transmembrane region" description="Helical" evidence="2">
    <location>
        <begin position="365"/>
        <end position="383"/>
    </location>
</feature>
<feature type="transmembrane region" description="Helical" evidence="2">
    <location>
        <begin position="273"/>
        <end position="293"/>
    </location>
</feature>
<evidence type="ECO:0000313" key="6">
    <source>
        <dbReference type="Proteomes" id="UP000501063"/>
    </source>
</evidence>
<sequence length="424" mass="44190">MRTWILGFLCLFLLSGAPLTQAVQADRAAASVDVADALQEQAPAAVAVPRLASPVTDLTGTLDSDWVASMRQRLLALQQRKGSQIAILMLPSTGEDSIEQYATRVFEQWRLGRQGVDDGVLVLVAKDDRTMRIEVGYGLEGAIPDVSAARIIREYMVPSFRDGDFTGGIQRAVEVLERLIDGETLPEERQQGGLTLEGWLLLIGLGAGAVAGIALRRRWFSVRAVLLASTCLALLLAFSSGLDAAPMLLFVLPFCLFTGGGIGALAASSRKAAWVVCGIIGYLLALMLLASHFDGGDVALYGLAAPIGGTVALIFLCLPFFLAYGTWKRSRLEFCIRLALAGGITGFVVYATGVPLWPWVLPDSLALIPMLYVPMLVAFLAGGSSGSGSGSDSSSGGSSSSSSGGSSYSGGGGSSGGGGASGSW</sequence>
<dbReference type="Pfam" id="PF04536">
    <property type="entry name" value="TPM_phosphatase"/>
    <property type="match status" value="1"/>
</dbReference>
<dbReference type="Proteomes" id="UP000501063">
    <property type="component" value="Chromosome"/>
</dbReference>
<proteinExistence type="predicted"/>
<dbReference type="AlphaFoldDB" id="A0A6G6J0P1"/>
<dbReference type="PANTHER" id="PTHR30373:SF2">
    <property type="entry name" value="UPF0603 PROTEIN YGCG"/>
    <property type="match status" value="1"/>
</dbReference>